<dbReference type="Pfam" id="PF00018">
    <property type="entry name" value="SH3_1"/>
    <property type="match status" value="1"/>
</dbReference>
<feature type="compositionally biased region" description="Pro residues" evidence="3">
    <location>
        <begin position="25"/>
        <end position="34"/>
    </location>
</feature>
<feature type="compositionally biased region" description="Basic and acidic residues" evidence="3">
    <location>
        <begin position="197"/>
        <end position="206"/>
    </location>
</feature>
<dbReference type="SMART" id="SM00326">
    <property type="entry name" value="SH3"/>
    <property type="match status" value="1"/>
</dbReference>
<dbReference type="GeneID" id="28843279"/>
<dbReference type="OrthoDB" id="19092at2759"/>
<evidence type="ECO:0000256" key="2">
    <source>
        <dbReference type="PROSITE-ProRule" id="PRU00192"/>
    </source>
</evidence>
<feature type="compositionally biased region" description="Low complexity" evidence="3">
    <location>
        <begin position="299"/>
        <end position="311"/>
    </location>
</feature>
<dbReference type="AlphaFoldDB" id="A0A1B8G7X5"/>
<feature type="compositionally biased region" description="Basic residues" evidence="3">
    <location>
        <begin position="177"/>
        <end position="196"/>
    </location>
</feature>
<feature type="compositionally biased region" description="Polar residues" evidence="3">
    <location>
        <begin position="491"/>
        <end position="501"/>
    </location>
</feature>
<gene>
    <name evidence="5" type="primary">NBP2</name>
    <name evidence="5" type="ORF">VE01_09893</name>
</gene>
<dbReference type="InterPro" id="IPR001452">
    <property type="entry name" value="SH3_domain"/>
</dbReference>
<sequence length="547" mass="58693">MTEVMSTTSSPSASPAPASLSPNTSHPPLPPLVTSPPARRSNLQRPLSHASKNRLSQYSITSDRPSRSRPPSHIFPAFHSSLPYTTVRDFAYGIHHPLHYGPLPEPSNPPSGTSTPASESKRFSDPPTSWDSRGSWEIGSHVGTGLAKGGELPPIHFGDGPPWSEDEDLQSPIVISSRHKKHKTSNHSHGSGRGRGRNREEGEERNPNLLSPDNFGQDRSFYAGSNGDGSERYYVSNGSEANGPGGEIVTVPAGQAWPGSLAPTENTGSRRDSHFAGSLLPSRTYADSNEGQQNPTYQSDSDVSSRSSSPSRARDESRYSRDYQFTIASPDEEMHGKAVALFDFERENENELPLVEGQIIWVSYRHGQGWLVAEDPKTRESGLVPEEYVRLLRDIQGGLSSLTGQVDGMFSPGGGADSGTPTQAEHGQGFSQTPTATNGNGSVGNGYQQPIVSTFSTSSKDLHPYPQHLLGTTQAGMAPPQVVHYHGQRGGSQANTPTLANSLEGGLGRRDSEPAVSTTTKTAKPKEKKSGEEPQGSPMDEDASDEE</sequence>
<keyword evidence="1 2" id="KW-0728">SH3 domain</keyword>
<dbReference type="Proteomes" id="UP000091956">
    <property type="component" value="Unassembled WGS sequence"/>
</dbReference>
<feature type="domain" description="SH3" evidence="4">
    <location>
        <begin position="333"/>
        <end position="394"/>
    </location>
</feature>
<proteinExistence type="predicted"/>
<feature type="region of interest" description="Disordered" evidence="3">
    <location>
        <begin position="482"/>
        <end position="547"/>
    </location>
</feature>
<feature type="region of interest" description="Disordered" evidence="3">
    <location>
        <begin position="411"/>
        <end position="451"/>
    </location>
</feature>
<evidence type="ECO:0000256" key="3">
    <source>
        <dbReference type="SAM" id="MobiDB-lite"/>
    </source>
</evidence>
<evidence type="ECO:0000313" key="5">
    <source>
        <dbReference type="EMBL" id="OBT91940.1"/>
    </source>
</evidence>
<evidence type="ECO:0000313" key="6">
    <source>
        <dbReference type="Proteomes" id="UP000091956"/>
    </source>
</evidence>
<feature type="compositionally biased region" description="Polar residues" evidence="3">
    <location>
        <begin position="419"/>
        <end position="451"/>
    </location>
</feature>
<dbReference type="EMBL" id="KV460277">
    <property type="protein sequence ID" value="OBT91940.1"/>
    <property type="molecule type" value="Genomic_DNA"/>
</dbReference>
<reference evidence="6" key="2">
    <citation type="journal article" date="2018" name="Nat. Commun.">
        <title>Extreme sensitivity to ultraviolet light in the fungal pathogen causing white-nose syndrome of bats.</title>
        <authorList>
            <person name="Palmer J.M."/>
            <person name="Drees K.P."/>
            <person name="Foster J.T."/>
            <person name="Lindner D.L."/>
        </authorList>
    </citation>
    <scope>NUCLEOTIDE SEQUENCE [LARGE SCALE GENOMIC DNA]</scope>
    <source>
        <strain evidence="6">UAMH 10579</strain>
    </source>
</reference>
<feature type="region of interest" description="Disordered" evidence="3">
    <location>
        <begin position="101"/>
        <end position="321"/>
    </location>
</feature>
<feature type="compositionally biased region" description="Polar residues" evidence="3">
    <location>
        <begin position="285"/>
        <end position="298"/>
    </location>
</feature>
<dbReference type="Gene3D" id="2.30.30.40">
    <property type="entry name" value="SH3 Domains"/>
    <property type="match status" value="1"/>
</dbReference>
<dbReference type="RefSeq" id="XP_018125673.1">
    <property type="nucleotide sequence ID" value="XM_018279300.2"/>
</dbReference>
<evidence type="ECO:0000259" key="4">
    <source>
        <dbReference type="PROSITE" id="PS50002"/>
    </source>
</evidence>
<keyword evidence="6" id="KW-1185">Reference proteome</keyword>
<feature type="compositionally biased region" description="Basic and acidic residues" evidence="3">
    <location>
        <begin position="312"/>
        <end position="321"/>
    </location>
</feature>
<feature type="region of interest" description="Disordered" evidence="3">
    <location>
        <begin position="1"/>
        <end position="74"/>
    </location>
</feature>
<protein>
    <submittedName>
        <fullName evidence="5">HOG (High osmolarity glycerol) pathway protein</fullName>
    </submittedName>
</protein>
<dbReference type="SUPFAM" id="SSF50044">
    <property type="entry name" value="SH3-domain"/>
    <property type="match status" value="1"/>
</dbReference>
<organism evidence="5 6">
    <name type="scientific">Pseudogymnoascus verrucosus</name>
    <dbReference type="NCBI Taxonomy" id="342668"/>
    <lineage>
        <taxon>Eukaryota</taxon>
        <taxon>Fungi</taxon>
        <taxon>Dikarya</taxon>
        <taxon>Ascomycota</taxon>
        <taxon>Pezizomycotina</taxon>
        <taxon>Leotiomycetes</taxon>
        <taxon>Thelebolales</taxon>
        <taxon>Thelebolaceae</taxon>
        <taxon>Pseudogymnoascus</taxon>
    </lineage>
</organism>
<feature type="compositionally biased region" description="Polar residues" evidence="3">
    <location>
        <begin position="53"/>
        <end position="63"/>
    </location>
</feature>
<reference evidence="5 6" key="1">
    <citation type="submission" date="2016-03" db="EMBL/GenBank/DDBJ databases">
        <title>Comparative genomics of Pseudogymnoascus destructans, the fungus causing white-nose syndrome of bats.</title>
        <authorList>
            <person name="Palmer J.M."/>
            <person name="Drees K.P."/>
            <person name="Foster J.T."/>
            <person name="Lindner D.L."/>
        </authorList>
    </citation>
    <scope>NUCLEOTIDE SEQUENCE [LARGE SCALE GENOMIC DNA]</scope>
    <source>
        <strain evidence="5 6">UAMH 10579</strain>
    </source>
</reference>
<feature type="compositionally biased region" description="Low complexity" evidence="3">
    <location>
        <begin position="1"/>
        <end position="24"/>
    </location>
</feature>
<name>A0A1B8G7X5_9PEZI</name>
<dbReference type="PROSITE" id="PS50002">
    <property type="entry name" value="SH3"/>
    <property type="match status" value="1"/>
</dbReference>
<evidence type="ECO:0000256" key="1">
    <source>
        <dbReference type="ARBA" id="ARBA00022443"/>
    </source>
</evidence>
<accession>A0A1B8G7X5</accession>
<dbReference type="InterPro" id="IPR036028">
    <property type="entry name" value="SH3-like_dom_sf"/>
</dbReference>